<reference evidence="7 8" key="1">
    <citation type="submission" date="2019-06" db="EMBL/GenBank/DDBJ databases">
        <title>Genome Sequence of the Brown Rot Fungal Pathogen Monilinia laxa.</title>
        <authorList>
            <person name="De Miccolis Angelini R.M."/>
            <person name="Landi L."/>
            <person name="Abate D."/>
            <person name="Pollastro S."/>
            <person name="Romanazzi G."/>
            <person name="Faretra F."/>
        </authorList>
    </citation>
    <scope>NUCLEOTIDE SEQUENCE [LARGE SCALE GENOMIC DNA]</scope>
    <source>
        <strain evidence="7 8">Mlax316</strain>
    </source>
</reference>
<evidence type="ECO:0000256" key="2">
    <source>
        <dbReference type="ARBA" id="ARBA00007262"/>
    </source>
</evidence>
<sequence>MVLLSYFGFWVFASSAIASNQATNKDNPLTKILSSPQVLEFQKLSAEWTNGVVDAFNHHGAVLKETAEATYIKMPSEFRDEVEKAHAQIYEIAWKDLSIDIQNWIQEHPYQTAFYVVNGIVFFAPATSSGPVLWALGFTSKGPRTASFASMLQSKFGVVGAKSLFAYVQSANMEGYGSGAVNLAVRLGAAASGLVHGLLGAGETSRNSTAS</sequence>
<comment type="caution">
    <text evidence="7">The sequence shown here is derived from an EMBL/GenBank/DDBJ whole genome shotgun (WGS) entry which is preliminary data.</text>
</comment>
<dbReference type="InterPro" id="IPR009311">
    <property type="entry name" value="IFI6/IFI27-like"/>
</dbReference>
<name>A0A5N6K5V2_MONLA</name>
<dbReference type="OrthoDB" id="440424at2759"/>
<accession>A0A5N6K5V2</accession>
<protein>
    <submittedName>
        <fullName evidence="7">Uncharacterized protein</fullName>
    </submittedName>
</protein>
<organism evidence="7 8">
    <name type="scientific">Monilinia laxa</name>
    <name type="common">Brown rot fungus</name>
    <name type="synonym">Sclerotinia laxa</name>
    <dbReference type="NCBI Taxonomy" id="61186"/>
    <lineage>
        <taxon>Eukaryota</taxon>
        <taxon>Fungi</taxon>
        <taxon>Dikarya</taxon>
        <taxon>Ascomycota</taxon>
        <taxon>Pezizomycotina</taxon>
        <taxon>Leotiomycetes</taxon>
        <taxon>Helotiales</taxon>
        <taxon>Sclerotiniaceae</taxon>
        <taxon>Monilinia</taxon>
    </lineage>
</organism>
<evidence type="ECO:0000256" key="4">
    <source>
        <dbReference type="ARBA" id="ARBA00022989"/>
    </source>
</evidence>
<dbReference type="PANTHER" id="PTHR16932">
    <property type="entry name" value="INTERFERON ALPHA-INDUCIBLE PROTEIN 27"/>
    <property type="match status" value="1"/>
</dbReference>
<feature type="chain" id="PRO_5024950389" evidence="6">
    <location>
        <begin position="19"/>
        <end position="211"/>
    </location>
</feature>
<evidence type="ECO:0000313" key="7">
    <source>
        <dbReference type="EMBL" id="KAB8297916.1"/>
    </source>
</evidence>
<keyword evidence="6" id="KW-0732">Signal</keyword>
<feature type="signal peptide" evidence="6">
    <location>
        <begin position="1"/>
        <end position="18"/>
    </location>
</feature>
<dbReference type="Proteomes" id="UP000326757">
    <property type="component" value="Unassembled WGS sequence"/>
</dbReference>
<dbReference type="PANTHER" id="PTHR16932:SF18">
    <property type="entry name" value="INTERFERON, ALPHA-INDUCIBLE PROTEIN 27-LIKE 2"/>
    <property type="match status" value="1"/>
</dbReference>
<gene>
    <name evidence="7" type="ORF">EYC80_001699</name>
</gene>
<evidence type="ECO:0000256" key="5">
    <source>
        <dbReference type="ARBA" id="ARBA00023136"/>
    </source>
</evidence>
<evidence type="ECO:0000256" key="3">
    <source>
        <dbReference type="ARBA" id="ARBA00022692"/>
    </source>
</evidence>
<keyword evidence="8" id="KW-1185">Reference proteome</keyword>
<evidence type="ECO:0000256" key="6">
    <source>
        <dbReference type="SAM" id="SignalP"/>
    </source>
</evidence>
<dbReference type="Gene3D" id="6.10.110.10">
    <property type="match status" value="1"/>
</dbReference>
<evidence type="ECO:0000313" key="8">
    <source>
        <dbReference type="Proteomes" id="UP000326757"/>
    </source>
</evidence>
<proteinExistence type="inferred from homology"/>
<dbReference type="Pfam" id="PF06140">
    <property type="entry name" value="Ifi-6-16"/>
    <property type="match status" value="1"/>
</dbReference>
<keyword evidence="5" id="KW-0472">Membrane</keyword>
<dbReference type="EMBL" id="VIGI01000007">
    <property type="protein sequence ID" value="KAB8297916.1"/>
    <property type="molecule type" value="Genomic_DNA"/>
</dbReference>
<comment type="subcellular location">
    <subcellularLocation>
        <location evidence="1">Membrane</location>
        <topology evidence="1">Multi-pass membrane protein</topology>
    </subcellularLocation>
</comment>
<dbReference type="GO" id="GO:0016020">
    <property type="term" value="C:membrane"/>
    <property type="evidence" value="ECO:0007669"/>
    <property type="project" value="UniProtKB-SubCell"/>
</dbReference>
<keyword evidence="3" id="KW-0812">Transmembrane</keyword>
<evidence type="ECO:0000256" key="1">
    <source>
        <dbReference type="ARBA" id="ARBA00004141"/>
    </source>
</evidence>
<keyword evidence="4" id="KW-1133">Transmembrane helix</keyword>
<dbReference type="InterPro" id="IPR038213">
    <property type="entry name" value="IFI6/IFI27-like_sf"/>
</dbReference>
<dbReference type="AlphaFoldDB" id="A0A5N6K5V2"/>
<comment type="similarity">
    <text evidence="2">Belongs to the IFI6/IFI27 family.</text>
</comment>